<gene>
    <name evidence="1" type="ORF">N3K66_007827</name>
</gene>
<protein>
    <submittedName>
        <fullName evidence="1">Uncharacterized protein</fullName>
    </submittedName>
</protein>
<dbReference type="Proteomes" id="UP001163324">
    <property type="component" value="Chromosome 8"/>
</dbReference>
<evidence type="ECO:0000313" key="1">
    <source>
        <dbReference type="EMBL" id="KAI9896805.1"/>
    </source>
</evidence>
<dbReference type="EMBL" id="CM047947">
    <property type="protein sequence ID" value="KAI9896805.1"/>
    <property type="molecule type" value="Genomic_DNA"/>
</dbReference>
<proteinExistence type="predicted"/>
<comment type="caution">
    <text evidence="1">The sequence shown here is derived from an EMBL/GenBank/DDBJ whole genome shotgun (WGS) entry which is preliminary data.</text>
</comment>
<reference evidence="1" key="1">
    <citation type="submission" date="2022-10" db="EMBL/GenBank/DDBJ databases">
        <title>Complete Genome of Trichothecium roseum strain YXFP-22015, a Plant Pathogen Isolated from Citrus.</title>
        <authorList>
            <person name="Wang Y."/>
            <person name="Zhu L."/>
        </authorList>
    </citation>
    <scope>NUCLEOTIDE SEQUENCE</scope>
    <source>
        <strain evidence="1">YXFP-22015</strain>
    </source>
</reference>
<accession>A0ACC0USV8</accession>
<evidence type="ECO:0000313" key="2">
    <source>
        <dbReference type="Proteomes" id="UP001163324"/>
    </source>
</evidence>
<sequence>MNFTKKIGRARQWAGEKFGAEAKTSQTDEFRMMEAETNLRHEGTERLHKSMNSYVRWMGRRCDVLEDKERSSPIGAMGRAMAAHGEEFEADSALGNSFVAVGQANERISVLQDSLIEQANATWVDNLDRNLGMMKEFQLARKKLEHRRLAYDASLAKLEKARRDDFRVEEEVRTNKDKFEESTEDVFRRMQDIKEAEADSVAAINSFLDAELDYHERCAEELRRARQIAASGPMPSSSYSPPRAVPAGRPRGNSRSSFLRSWTEPRSKSVHEEAEPEPEQAPVRLPSVSPNHRTARPPPPPRPTISRALTAEARQAPRSNAAPPPLPLTRVRTDGTSYGGGRADDVFGDDTSTASGSGSPDYGDGRSLSPATSYGSLSRSAGSIGAARKAPPPPPPNRAKKPAPPVPARKENLGY</sequence>
<keyword evidence="2" id="KW-1185">Reference proteome</keyword>
<name>A0ACC0USV8_9HYPO</name>
<organism evidence="1 2">
    <name type="scientific">Trichothecium roseum</name>
    <dbReference type="NCBI Taxonomy" id="47278"/>
    <lineage>
        <taxon>Eukaryota</taxon>
        <taxon>Fungi</taxon>
        <taxon>Dikarya</taxon>
        <taxon>Ascomycota</taxon>
        <taxon>Pezizomycotina</taxon>
        <taxon>Sordariomycetes</taxon>
        <taxon>Hypocreomycetidae</taxon>
        <taxon>Hypocreales</taxon>
        <taxon>Hypocreales incertae sedis</taxon>
        <taxon>Trichothecium</taxon>
    </lineage>
</organism>